<accession>A0ABD0UIV8</accession>
<evidence type="ECO:0000256" key="2">
    <source>
        <dbReference type="SAM" id="Phobius"/>
    </source>
</evidence>
<feature type="transmembrane region" description="Helical" evidence="2">
    <location>
        <begin position="138"/>
        <end position="157"/>
    </location>
</feature>
<dbReference type="EMBL" id="JANQDX010000016">
    <property type="protein sequence ID" value="KAL0910271.1"/>
    <property type="molecule type" value="Genomic_DNA"/>
</dbReference>
<keyword evidence="2" id="KW-1133">Transmembrane helix</keyword>
<dbReference type="Proteomes" id="UP001552299">
    <property type="component" value="Unassembled WGS sequence"/>
</dbReference>
<keyword evidence="4" id="KW-1185">Reference proteome</keyword>
<sequence length="158" mass="17669">MEQVRAEMQEKHFGIEERFSGLEGSFSSMESRFGNIEGMMKILIEMQSKALPATPKADWKGKKVQDEDDEEESVFPQGPPRSIPRGSASGYPEERECCLFGFLPLSLGFLLSPFGSYAGRGFSVAVPVPAVWDFVLSFGFYSLALRFPAVPCFELLFY</sequence>
<evidence type="ECO:0000313" key="4">
    <source>
        <dbReference type="Proteomes" id="UP001552299"/>
    </source>
</evidence>
<proteinExistence type="predicted"/>
<keyword evidence="2" id="KW-0812">Transmembrane</keyword>
<gene>
    <name evidence="3" type="ORF">M5K25_021235</name>
</gene>
<dbReference type="AlphaFoldDB" id="A0ABD0UIV8"/>
<reference evidence="3 4" key="1">
    <citation type="journal article" date="2024" name="Plant Biotechnol. J.">
        <title>Dendrobium thyrsiflorum genome and its molecular insights into genes involved in important horticultural traits.</title>
        <authorList>
            <person name="Chen B."/>
            <person name="Wang J.Y."/>
            <person name="Zheng P.J."/>
            <person name="Li K.L."/>
            <person name="Liang Y.M."/>
            <person name="Chen X.F."/>
            <person name="Zhang C."/>
            <person name="Zhao X."/>
            <person name="He X."/>
            <person name="Zhang G.Q."/>
            <person name="Liu Z.J."/>
            <person name="Xu Q."/>
        </authorList>
    </citation>
    <scope>NUCLEOTIDE SEQUENCE [LARGE SCALE GENOMIC DNA]</scope>
    <source>
        <strain evidence="3">GZMU011</strain>
    </source>
</reference>
<feature type="region of interest" description="Disordered" evidence="1">
    <location>
        <begin position="53"/>
        <end position="91"/>
    </location>
</feature>
<protein>
    <submittedName>
        <fullName evidence="3">Uncharacterized protein</fullName>
    </submittedName>
</protein>
<feature type="transmembrane region" description="Helical" evidence="2">
    <location>
        <begin position="97"/>
        <end position="118"/>
    </location>
</feature>
<evidence type="ECO:0000256" key="1">
    <source>
        <dbReference type="SAM" id="MobiDB-lite"/>
    </source>
</evidence>
<comment type="caution">
    <text evidence="3">The sequence shown here is derived from an EMBL/GenBank/DDBJ whole genome shotgun (WGS) entry which is preliminary data.</text>
</comment>
<evidence type="ECO:0000313" key="3">
    <source>
        <dbReference type="EMBL" id="KAL0910271.1"/>
    </source>
</evidence>
<organism evidence="3 4">
    <name type="scientific">Dendrobium thyrsiflorum</name>
    <name type="common">Pinecone-like raceme dendrobium</name>
    <name type="synonym">Orchid</name>
    <dbReference type="NCBI Taxonomy" id="117978"/>
    <lineage>
        <taxon>Eukaryota</taxon>
        <taxon>Viridiplantae</taxon>
        <taxon>Streptophyta</taxon>
        <taxon>Embryophyta</taxon>
        <taxon>Tracheophyta</taxon>
        <taxon>Spermatophyta</taxon>
        <taxon>Magnoliopsida</taxon>
        <taxon>Liliopsida</taxon>
        <taxon>Asparagales</taxon>
        <taxon>Orchidaceae</taxon>
        <taxon>Epidendroideae</taxon>
        <taxon>Malaxideae</taxon>
        <taxon>Dendrobiinae</taxon>
        <taxon>Dendrobium</taxon>
    </lineage>
</organism>
<keyword evidence="2" id="KW-0472">Membrane</keyword>
<name>A0ABD0UIV8_DENTH</name>